<keyword evidence="2" id="KW-0808">Transferase</keyword>
<dbReference type="InterPro" id="IPR005636">
    <property type="entry name" value="DTW"/>
</dbReference>
<gene>
    <name evidence="8" type="ORF">CYMTET_51332</name>
</gene>
<comment type="catalytic activity">
    <reaction evidence="6">
        <text>a uridine in tRNA + S-adenosyl-L-methionine = a 3-[(3S)-3-amino-3-carboxypropyl]uridine in tRNA + S-methyl-5'-thioadenosine + H(+)</text>
        <dbReference type="Rhea" id="RHEA:62432"/>
        <dbReference type="Rhea" id="RHEA-COMP:13339"/>
        <dbReference type="Rhea" id="RHEA-COMP:16092"/>
        <dbReference type="ChEBI" id="CHEBI:15378"/>
        <dbReference type="ChEBI" id="CHEBI:17509"/>
        <dbReference type="ChEBI" id="CHEBI:59789"/>
        <dbReference type="ChEBI" id="CHEBI:65315"/>
        <dbReference type="ChEBI" id="CHEBI:82930"/>
        <dbReference type="EC" id="2.5.1.25"/>
    </reaction>
</comment>
<evidence type="ECO:0000259" key="7">
    <source>
        <dbReference type="SMART" id="SM01144"/>
    </source>
</evidence>
<dbReference type="PANTHER" id="PTHR21392">
    <property type="entry name" value="TRNA-URIDINE AMINOCARBOXYPROPYLTRANSFERASE 2"/>
    <property type="match status" value="1"/>
</dbReference>
<evidence type="ECO:0000256" key="1">
    <source>
        <dbReference type="ARBA" id="ARBA00012386"/>
    </source>
</evidence>
<keyword evidence="3" id="KW-0949">S-adenosyl-L-methionine</keyword>
<dbReference type="Proteomes" id="UP001190700">
    <property type="component" value="Unassembled WGS sequence"/>
</dbReference>
<dbReference type="EMBL" id="LGRX02034147">
    <property type="protein sequence ID" value="KAK3238668.1"/>
    <property type="molecule type" value="Genomic_DNA"/>
</dbReference>
<proteinExistence type="inferred from homology"/>
<protein>
    <recommendedName>
        <fullName evidence="1">tRNA-uridine aminocarboxypropyltransferase</fullName>
        <ecNumber evidence="1">2.5.1.25</ecNumber>
    </recommendedName>
</protein>
<reference evidence="8 9" key="1">
    <citation type="journal article" date="2015" name="Genome Biol. Evol.">
        <title>Comparative Genomics of a Bacterivorous Green Alga Reveals Evolutionary Causalities and Consequences of Phago-Mixotrophic Mode of Nutrition.</title>
        <authorList>
            <person name="Burns J.A."/>
            <person name="Paasch A."/>
            <person name="Narechania A."/>
            <person name="Kim E."/>
        </authorList>
    </citation>
    <scope>NUCLEOTIDE SEQUENCE [LARGE SCALE GENOMIC DNA]</scope>
    <source>
        <strain evidence="8 9">PLY_AMNH</strain>
    </source>
</reference>
<dbReference type="InterPro" id="IPR039262">
    <property type="entry name" value="DTWD2/TAPT"/>
</dbReference>
<feature type="domain" description="DTW" evidence="7">
    <location>
        <begin position="26"/>
        <end position="234"/>
    </location>
</feature>
<evidence type="ECO:0000256" key="3">
    <source>
        <dbReference type="ARBA" id="ARBA00022691"/>
    </source>
</evidence>
<keyword evidence="4" id="KW-0819">tRNA processing</keyword>
<comment type="similarity">
    <text evidence="5">Belongs to the TDD superfamily. DTWD2 family.</text>
</comment>
<sequence>MVNGEQFFCSGPRSQKYVALKESHFKGHRCAGCWHDHFHCICEHLIPLIFKTATRFLIYQHYTDYLNAGDDAKLLLRAAPERTTLFVYGREGDDARLKSECERDPAATVLLFPSESALTAAEYLSQCRVDSKEPPAAHNESGNTAAQPIPGTLSIIVLDATWRHAKAMHRHFCKANPGIRQVQLHPTTLSVYARTQTQLDRICTVEALALFLQEYGEHPSVCSTLVEYIKLNNKALRGKVAAVASLYASEGGHPAWYFGRKV</sequence>
<accession>A0AAE0BMH5</accession>
<dbReference type="PANTHER" id="PTHR21392:SF0">
    <property type="entry name" value="TRNA-URIDINE AMINOCARBOXYPROPYLTRANSFERASE 2"/>
    <property type="match status" value="1"/>
</dbReference>
<dbReference type="EC" id="2.5.1.25" evidence="1"/>
<organism evidence="8 9">
    <name type="scientific">Cymbomonas tetramitiformis</name>
    <dbReference type="NCBI Taxonomy" id="36881"/>
    <lineage>
        <taxon>Eukaryota</taxon>
        <taxon>Viridiplantae</taxon>
        <taxon>Chlorophyta</taxon>
        <taxon>Pyramimonadophyceae</taxon>
        <taxon>Pyramimonadales</taxon>
        <taxon>Pyramimonadaceae</taxon>
        <taxon>Cymbomonas</taxon>
    </lineage>
</organism>
<evidence type="ECO:0000256" key="4">
    <source>
        <dbReference type="ARBA" id="ARBA00022694"/>
    </source>
</evidence>
<evidence type="ECO:0000256" key="2">
    <source>
        <dbReference type="ARBA" id="ARBA00022679"/>
    </source>
</evidence>
<dbReference type="Pfam" id="PF03942">
    <property type="entry name" value="DTW"/>
    <property type="match status" value="1"/>
</dbReference>
<evidence type="ECO:0000256" key="5">
    <source>
        <dbReference type="ARBA" id="ARBA00034489"/>
    </source>
</evidence>
<dbReference type="AlphaFoldDB" id="A0AAE0BMH5"/>
<comment type="caution">
    <text evidence="8">The sequence shown here is derived from an EMBL/GenBank/DDBJ whole genome shotgun (WGS) entry which is preliminary data.</text>
</comment>
<evidence type="ECO:0000313" key="8">
    <source>
        <dbReference type="EMBL" id="KAK3238668.1"/>
    </source>
</evidence>
<evidence type="ECO:0000313" key="9">
    <source>
        <dbReference type="Proteomes" id="UP001190700"/>
    </source>
</evidence>
<dbReference type="GO" id="GO:0016432">
    <property type="term" value="F:tRNA-uridine aminocarboxypropyltransferase activity"/>
    <property type="evidence" value="ECO:0007669"/>
    <property type="project" value="UniProtKB-EC"/>
</dbReference>
<name>A0AAE0BMH5_9CHLO</name>
<keyword evidence="9" id="KW-1185">Reference proteome</keyword>
<evidence type="ECO:0000256" key="6">
    <source>
        <dbReference type="ARBA" id="ARBA00048718"/>
    </source>
</evidence>
<dbReference type="SMART" id="SM01144">
    <property type="entry name" value="DTW"/>
    <property type="match status" value="1"/>
</dbReference>
<dbReference type="GO" id="GO:0008033">
    <property type="term" value="P:tRNA processing"/>
    <property type="evidence" value="ECO:0007669"/>
    <property type="project" value="UniProtKB-KW"/>
</dbReference>